<organism evidence="7 8">
    <name type="scientific">Tahibacter harae</name>
    <dbReference type="NCBI Taxonomy" id="2963937"/>
    <lineage>
        <taxon>Bacteria</taxon>
        <taxon>Pseudomonadati</taxon>
        <taxon>Pseudomonadota</taxon>
        <taxon>Gammaproteobacteria</taxon>
        <taxon>Lysobacterales</taxon>
        <taxon>Rhodanobacteraceae</taxon>
        <taxon>Tahibacter</taxon>
    </lineage>
</organism>
<feature type="transmembrane region" description="Helical" evidence="6">
    <location>
        <begin position="90"/>
        <end position="108"/>
    </location>
</feature>
<evidence type="ECO:0000256" key="1">
    <source>
        <dbReference type="ARBA" id="ARBA00004651"/>
    </source>
</evidence>
<protein>
    <recommendedName>
        <fullName evidence="9">O-antigen/teichoic acid export membrane protein</fullName>
    </recommendedName>
</protein>
<evidence type="ECO:0008006" key="9">
    <source>
        <dbReference type="Google" id="ProtNLM"/>
    </source>
</evidence>
<evidence type="ECO:0000313" key="7">
    <source>
        <dbReference type="EMBL" id="MCQ4163637.1"/>
    </source>
</evidence>
<feature type="transmembrane region" description="Helical" evidence="6">
    <location>
        <begin position="354"/>
        <end position="372"/>
    </location>
</feature>
<keyword evidence="4 6" id="KW-1133">Transmembrane helix</keyword>
<evidence type="ECO:0000256" key="4">
    <source>
        <dbReference type="ARBA" id="ARBA00022989"/>
    </source>
</evidence>
<gene>
    <name evidence="7" type="ORF">NM961_02825</name>
</gene>
<keyword evidence="8" id="KW-1185">Reference proteome</keyword>
<comment type="caution">
    <text evidence="7">The sequence shown here is derived from an EMBL/GenBank/DDBJ whole genome shotgun (WGS) entry which is preliminary data.</text>
</comment>
<keyword evidence="3 6" id="KW-0812">Transmembrane</keyword>
<dbReference type="Proteomes" id="UP001165498">
    <property type="component" value="Unassembled WGS sequence"/>
</dbReference>
<evidence type="ECO:0000313" key="8">
    <source>
        <dbReference type="Proteomes" id="UP001165498"/>
    </source>
</evidence>
<proteinExistence type="predicted"/>
<evidence type="ECO:0000256" key="2">
    <source>
        <dbReference type="ARBA" id="ARBA00022475"/>
    </source>
</evidence>
<keyword evidence="2" id="KW-1003">Cell membrane</keyword>
<evidence type="ECO:0000256" key="3">
    <source>
        <dbReference type="ARBA" id="ARBA00022692"/>
    </source>
</evidence>
<keyword evidence="5 6" id="KW-0472">Membrane</keyword>
<feature type="transmembrane region" description="Helical" evidence="6">
    <location>
        <begin position="151"/>
        <end position="169"/>
    </location>
</feature>
<feature type="transmembrane region" description="Helical" evidence="6">
    <location>
        <begin position="46"/>
        <end position="69"/>
    </location>
</feature>
<dbReference type="InterPro" id="IPR050833">
    <property type="entry name" value="Poly_Biosynth_Transport"/>
</dbReference>
<feature type="transmembrane region" description="Helical" evidence="6">
    <location>
        <begin position="378"/>
        <end position="401"/>
    </location>
</feature>
<dbReference type="PANTHER" id="PTHR30250:SF26">
    <property type="entry name" value="PSMA PROTEIN"/>
    <property type="match status" value="1"/>
</dbReference>
<evidence type="ECO:0000256" key="5">
    <source>
        <dbReference type="ARBA" id="ARBA00023136"/>
    </source>
</evidence>
<name>A0ABT1QP16_9GAMM</name>
<feature type="transmembrane region" description="Helical" evidence="6">
    <location>
        <begin position="247"/>
        <end position="264"/>
    </location>
</feature>
<feature type="transmembrane region" description="Helical" evidence="6">
    <location>
        <begin position="285"/>
        <end position="307"/>
    </location>
</feature>
<dbReference type="EMBL" id="JANFQO010000002">
    <property type="protein sequence ID" value="MCQ4163637.1"/>
    <property type="molecule type" value="Genomic_DNA"/>
</dbReference>
<feature type="transmembrane region" description="Helical" evidence="6">
    <location>
        <begin position="21"/>
        <end position="40"/>
    </location>
</feature>
<dbReference type="RefSeq" id="WP_255911040.1">
    <property type="nucleotide sequence ID" value="NZ_JANFQO010000002.1"/>
</dbReference>
<sequence>MNAIAPRRQLALNLLANYGQLLLMAAVTVFLLPLYLRLLGPAQWGLVAQCLALQGLLFALELALGPPLLRDLAAAPERAPAVFGAYLRSYLRLALPLFVAGQALLALYPPDAALAWPLRLALVQWLFQFCNGAALGYWNGLQRHGEANRRLALALLCKHALALLLITQWQASAVAWLLPFVLIGLVELVLNLRAVRAQAPAAPAATAYAAGRAVAAYAPAAALGLLTGQVDRLVLAVLLPAADYGRYFLAATVVLSLLQLQMPIQRAFLPRLAAAAAPRRELRAMLRASLLLVVVPSLLLASLAPPLLRLWLHDAATAAVLAAPLRLMLLGVAALAIYAPFGAWLLAQRRHRRLALINGLTLALQLAVLLRLTPSLGFTAGALAWLVCGLVQLAFVPWTGLPRVEPAHD</sequence>
<feature type="transmembrane region" description="Helical" evidence="6">
    <location>
        <begin position="120"/>
        <end position="139"/>
    </location>
</feature>
<comment type="subcellular location">
    <subcellularLocation>
        <location evidence="1">Cell membrane</location>
        <topology evidence="1">Multi-pass membrane protein</topology>
    </subcellularLocation>
</comment>
<feature type="transmembrane region" description="Helical" evidence="6">
    <location>
        <begin position="327"/>
        <end position="347"/>
    </location>
</feature>
<accession>A0ABT1QP16</accession>
<evidence type="ECO:0000256" key="6">
    <source>
        <dbReference type="SAM" id="Phobius"/>
    </source>
</evidence>
<dbReference type="PANTHER" id="PTHR30250">
    <property type="entry name" value="PST FAMILY PREDICTED COLANIC ACID TRANSPORTER"/>
    <property type="match status" value="1"/>
</dbReference>
<reference evidence="7" key="1">
    <citation type="submission" date="2022-07" db="EMBL/GenBank/DDBJ databases">
        <title>Tahibacter sp., a new gammaproteobacterium isolated from the silt sample collected at pig farm.</title>
        <authorList>
            <person name="Chen H."/>
        </authorList>
    </citation>
    <scope>NUCLEOTIDE SEQUENCE</scope>
    <source>
        <strain evidence="7">P2K</strain>
    </source>
</reference>
<feature type="transmembrane region" description="Helical" evidence="6">
    <location>
        <begin position="175"/>
        <end position="195"/>
    </location>
</feature>
<feature type="transmembrane region" description="Helical" evidence="6">
    <location>
        <begin position="207"/>
        <end position="227"/>
    </location>
</feature>